<dbReference type="PANTHER" id="PTHR12111:SF2">
    <property type="entry name" value="SPLICING FACTOR YJU2B-RELATED"/>
    <property type="match status" value="1"/>
</dbReference>
<evidence type="ECO:0000256" key="1">
    <source>
        <dbReference type="ARBA" id="ARBA00005595"/>
    </source>
</evidence>
<dbReference type="GO" id="GO:0000398">
    <property type="term" value="P:mRNA splicing, via spliceosome"/>
    <property type="evidence" value="ECO:0007669"/>
    <property type="project" value="InterPro"/>
</dbReference>
<proteinExistence type="inferred from homology"/>
<feature type="compositionally biased region" description="Polar residues" evidence="2">
    <location>
        <begin position="377"/>
        <end position="396"/>
    </location>
</feature>
<name>A0A8H3TS72_9TREE</name>
<feature type="compositionally biased region" description="Basic and acidic residues" evidence="2">
    <location>
        <begin position="236"/>
        <end position="260"/>
    </location>
</feature>
<dbReference type="GO" id="GO:0071014">
    <property type="term" value="C:post-mRNA release spliceosomal complex"/>
    <property type="evidence" value="ECO:0007669"/>
    <property type="project" value="TreeGrafter"/>
</dbReference>
<feature type="region of interest" description="Disordered" evidence="2">
    <location>
        <begin position="234"/>
        <end position="412"/>
    </location>
</feature>
<feature type="compositionally biased region" description="Basic and acidic residues" evidence="2">
    <location>
        <begin position="282"/>
        <end position="296"/>
    </location>
</feature>
<gene>
    <name evidence="3" type="ORF">NliqN6_2614</name>
</gene>
<keyword evidence="4" id="KW-1185">Reference proteome</keyword>
<evidence type="ECO:0000256" key="2">
    <source>
        <dbReference type="SAM" id="MobiDB-lite"/>
    </source>
</evidence>
<dbReference type="EMBL" id="BLZA01000017">
    <property type="protein sequence ID" value="GHJ86212.1"/>
    <property type="molecule type" value="Genomic_DNA"/>
</dbReference>
<dbReference type="InterPro" id="IPR007590">
    <property type="entry name" value="Saf4/Yju2"/>
</dbReference>
<protein>
    <recommendedName>
        <fullName evidence="5">DUF572 domain-containing protein</fullName>
    </recommendedName>
</protein>
<feature type="compositionally biased region" description="Basic and acidic residues" evidence="2">
    <location>
        <begin position="349"/>
        <end position="358"/>
    </location>
</feature>
<comment type="similarity">
    <text evidence="1">Belongs to the CWC16 family.</text>
</comment>
<dbReference type="GO" id="GO:0005684">
    <property type="term" value="C:U2-type spliceosomal complex"/>
    <property type="evidence" value="ECO:0007669"/>
    <property type="project" value="TreeGrafter"/>
</dbReference>
<reference evidence="3" key="1">
    <citation type="submission" date="2020-07" db="EMBL/GenBank/DDBJ databases">
        <title>Draft Genome Sequence of a Deep-Sea Yeast, Naganishia (Cryptococcus) liquefaciens strain N6.</title>
        <authorList>
            <person name="Han Y.W."/>
            <person name="Kajitani R."/>
            <person name="Morimoto H."/>
            <person name="Parhat M."/>
            <person name="Tsubouchi H."/>
            <person name="Bakenova O."/>
            <person name="Ogata M."/>
            <person name="Argunhan B."/>
            <person name="Aoki R."/>
            <person name="Kajiwara S."/>
            <person name="Itoh T."/>
            <person name="Iwasaki H."/>
        </authorList>
    </citation>
    <scope>NUCLEOTIDE SEQUENCE</scope>
    <source>
        <strain evidence="3">N6</strain>
    </source>
</reference>
<comment type="caution">
    <text evidence="3">The sequence shown here is derived from an EMBL/GenBank/DDBJ whole genome shotgun (WGS) entry which is preliminary data.</text>
</comment>
<dbReference type="Pfam" id="PF04502">
    <property type="entry name" value="Saf4_Yju2"/>
    <property type="match status" value="1"/>
</dbReference>
<evidence type="ECO:0000313" key="4">
    <source>
        <dbReference type="Proteomes" id="UP000620104"/>
    </source>
</evidence>
<dbReference type="PANTHER" id="PTHR12111">
    <property type="entry name" value="SPLICING FACTOR YJU2"/>
    <property type="match status" value="1"/>
</dbReference>
<evidence type="ECO:0008006" key="5">
    <source>
        <dbReference type="Google" id="ProtNLM"/>
    </source>
</evidence>
<accession>A0A8H3TS72</accession>
<evidence type="ECO:0000313" key="3">
    <source>
        <dbReference type="EMBL" id="GHJ86212.1"/>
    </source>
</evidence>
<organism evidence="3 4">
    <name type="scientific">Naganishia liquefaciens</name>
    <dbReference type="NCBI Taxonomy" id="104408"/>
    <lineage>
        <taxon>Eukaryota</taxon>
        <taxon>Fungi</taxon>
        <taxon>Dikarya</taxon>
        <taxon>Basidiomycota</taxon>
        <taxon>Agaricomycotina</taxon>
        <taxon>Tremellomycetes</taxon>
        <taxon>Filobasidiales</taxon>
        <taxon>Filobasidiaceae</taxon>
        <taxon>Naganishia</taxon>
    </lineage>
</organism>
<dbReference type="OrthoDB" id="360327at2759"/>
<dbReference type="Proteomes" id="UP000620104">
    <property type="component" value="Unassembled WGS sequence"/>
</dbReference>
<dbReference type="AlphaFoldDB" id="A0A8H3TS72"/>
<sequence>MQGFNKYYPPDFDPRQTQTLNGYRGVHALGKRAKDIDKGVLVVRFELPFNIWCGSCNAHLGAGVRYNAQKTKVGNYYSTPIYAFRCKCHLCSGWFEIRTDPQNARYVVHEGARAQIQDWDPEENGGFAVHGEYIFNMIKVVAAYQSATDTEAPSATDKPEDAFAHLEKQAVQKQTFASKTERLTELTELSDRLHADPYAISQRLRRNFRQEKKMENALQQRDIDLKEKYGLGQRIQLDRQDPASSEKEKESWRRIKDRHPPQTASTATVPDLARVVKQNTLKRYDPFDPTNREASETVRAATRGGVSGSLGFGVKTKGKGKAIAPSEDRVPMTAGRKRRRLLEDEAEEEHQSAVDEGARCAGSLAPVDDSPIPLSKTMDSTPSETKSESAETTIKPTSGLVAYGSDSEADSS</sequence>